<dbReference type="OrthoDB" id="1701699at2759"/>
<accession>A0A059AS07</accession>
<dbReference type="InParanoid" id="A0A059AS07"/>
<dbReference type="STRING" id="71139.A0A059AS07"/>
<dbReference type="Gramene" id="KCW56544">
    <property type="protein sequence ID" value="KCW56544"/>
    <property type="gene ID" value="EUGRSUZ_I02280"/>
</dbReference>
<dbReference type="GO" id="GO:0048364">
    <property type="term" value="P:root development"/>
    <property type="evidence" value="ECO:0007669"/>
    <property type="project" value="InterPro"/>
</dbReference>
<reference evidence="1" key="1">
    <citation type="submission" date="2013-07" db="EMBL/GenBank/DDBJ databases">
        <title>The genome of Eucalyptus grandis.</title>
        <authorList>
            <person name="Schmutz J."/>
            <person name="Hayes R."/>
            <person name="Myburg A."/>
            <person name="Tuskan G."/>
            <person name="Grattapaglia D."/>
            <person name="Rokhsar D.S."/>
        </authorList>
    </citation>
    <scope>NUCLEOTIDE SEQUENCE</scope>
    <source>
        <tissue evidence="1">Leaf extractions</tissue>
    </source>
</reference>
<dbReference type="OMA" id="NDCRVAM"/>
<protein>
    <recommendedName>
        <fullName evidence="2">DUF241 domain-containing protein</fullName>
    </recommendedName>
</protein>
<dbReference type="eggNOG" id="ENOG502QUY1">
    <property type="taxonomic scope" value="Eukaryota"/>
</dbReference>
<name>A0A059AS07_EUCGR</name>
<sequence length="299" mass="33785">MASPLYMFNRKYHVRSISLPSRSHPTTLKIEEELNKLKSWELTSTLSFESIGVGLSGLEDVYGCLDELLNMSATRQVLSQNKQEKCINELLDSSVQLLDVCGIARDLVSQVKEHVQILQSALRRRKGDLSVETCLSYYTNFRKKAKKDAKRLSGALKQMESRFAPLVNQDDHFLAVMRVLREASDFSISIFQSVLSPLSGPVSSPKQSRWSLISRLIHKGVITCEERQESENELQYVDDALSVLLKNLSGDEPRAENVQIVQKQLKDLEKSLGSLDEGLESVFRQLIRSRASLLNIISQ</sequence>
<dbReference type="InterPro" id="IPR004320">
    <property type="entry name" value="BPS1_pln"/>
</dbReference>
<dbReference type="EMBL" id="KK198761">
    <property type="protein sequence ID" value="KCW56544.1"/>
    <property type="molecule type" value="Genomic_DNA"/>
</dbReference>
<evidence type="ECO:0000313" key="1">
    <source>
        <dbReference type="EMBL" id="KCW56544.1"/>
    </source>
</evidence>
<dbReference type="GO" id="GO:0048367">
    <property type="term" value="P:shoot system development"/>
    <property type="evidence" value="ECO:0007669"/>
    <property type="project" value="InterPro"/>
</dbReference>
<organism evidence="1">
    <name type="scientific">Eucalyptus grandis</name>
    <name type="common">Flooded gum</name>
    <dbReference type="NCBI Taxonomy" id="71139"/>
    <lineage>
        <taxon>Eukaryota</taxon>
        <taxon>Viridiplantae</taxon>
        <taxon>Streptophyta</taxon>
        <taxon>Embryophyta</taxon>
        <taxon>Tracheophyta</taxon>
        <taxon>Spermatophyta</taxon>
        <taxon>Magnoliopsida</taxon>
        <taxon>eudicotyledons</taxon>
        <taxon>Gunneridae</taxon>
        <taxon>Pentapetalae</taxon>
        <taxon>rosids</taxon>
        <taxon>malvids</taxon>
        <taxon>Myrtales</taxon>
        <taxon>Myrtaceae</taxon>
        <taxon>Myrtoideae</taxon>
        <taxon>Eucalypteae</taxon>
        <taxon>Eucalyptus</taxon>
    </lineage>
</organism>
<dbReference type="AlphaFoldDB" id="A0A059AS07"/>
<dbReference type="Pfam" id="PF03087">
    <property type="entry name" value="BPS1"/>
    <property type="match status" value="1"/>
</dbReference>
<proteinExistence type="predicted"/>
<gene>
    <name evidence="1" type="ORF">EUGRSUZ_I02280</name>
</gene>
<evidence type="ECO:0008006" key="2">
    <source>
        <dbReference type="Google" id="ProtNLM"/>
    </source>
</evidence>
<dbReference type="PANTHER" id="PTHR33070:SF109">
    <property type="entry name" value="DOMAIN PROTEIN, PUTATIVE (DUF241)-RELATED"/>
    <property type="match status" value="1"/>
</dbReference>
<dbReference type="KEGG" id="egr:104420776"/>
<dbReference type="PANTHER" id="PTHR33070">
    <property type="entry name" value="OS06G0725500 PROTEIN"/>
    <property type="match status" value="1"/>
</dbReference>